<reference evidence="7" key="3">
    <citation type="submission" date="2015-06" db="UniProtKB">
        <authorList>
            <consortium name="EnsemblMetazoa"/>
        </authorList>
    </citation>
    <scope>IDENTIFICATION</scope>
</reference>
<dbReference type="EMBL" id="AMQN01000115">
    <property type="status" value="NOT_ANNOTATED_CDS"/>
    <property type="molecule type" value="Genomic_DNA"/>
</dbReference>
<reference evidence="8" key="2">
    <citation type="journal article" date="2013" name="Nature">
        <title>Insights into bilaterian evolution from three spiralian genomes.</title>
        <authorList>
            <person name="Simakov O."/>
            <person name="Marletaz F."/>
            <person name="Cho S.J."/>
            <person name="Edsinger-Gonzales E."/>
            <person name="Havlak P."/>
            <person name="Hellsten U."/>
            <person name="Kuo D.H."/>
            <person name="Larsson T."/>
            <person name="Lv J."/>
            <person name="Arendt D."/>
            <person name="Savage R."/>
            <person name="Osoegawa K."/>
            <person name="de Jong P."/>
            <person name="Grimwood J."/>
            <person name="Chapman J.A."/>
            <person name="Shapiro H."/>
            <person name="Aerts A."/>
            <person name="Otillar R.P."/>
            <person name="Terry A.Y."/>
            <person name="Boore J.L."/>
            <person name="Grigoriev I.V."/>
            <person name="Lindberg D.R."/>
            <person name="Seaver E.C."/>
            <person name="Weisblat D.A."/>
            <person name="Putnam N.H."/>
            <person name="Rokhsar D.S."/>
        </authorList>
    </citation>
    <scope>NUCLEOTIDE SEQUENCE</scope>
    <source>
        <strain evidence="8">I ESC-2004</strain>
    </source>
</reference>
<feature type="transmembrane region" description="Helical" evidence="5">
    <location>
        <begin position="166"/>
        <end position="195"/>
    </location>
</feature>
<dbReference type="SUPFAM" id="SSF81321">
    <property type="entry name" value="Family A G protein-coupled receptor-like"/>
    <property type="match status" value="1"/>
</dbReference>
<feature type="transmembrane region" description="Helical" evidence="5">
    <location>
        <begin position="338"/>
        <end position="367"/>
    </location>
</feature>
<feature type="transmembrane region" description="Helical" evidence="5">
    <location>
        <begin position="388"/>
        <end position="409"/>
    </location>
</feature>
<dbReference type="GO" id="GO:0016020">
    <property type="term" value="C:membrane"/>
    <property type="evidence" value="ECO:0007669"/>
    <property type="project" value="UniProtKB-SubCell"/>
</dbReference>
<feature type="transmembrane region" description="Helical" evidence="5">
    <location>
        <begin position="207"/>
        <end position="229"/>
    </location>
</feature>
<feature type="domain" description="G-protein coupled receptors family 1 profile" evidence="6">
    <location>
        <begin position="187"/>
        <end position="451"/>
    </location>
</feature>
<dbReference type="Pfam" id="PF00001">
    <property type="entry name" value="7tm_1"/>
    <property type="match status" value="1"/>
</dbReference>
<comment type="subcellular location">
    <subcellularLocation>
        <location evidence="1">Membrane</location>
    </subcellularLocation>
</comment>
<feature type="transmembrane region" description="Helical" evidence="5">
    <location>
        <begin position="429"/>
        <end position="454"/>
    </location>
</feature>
<evidence type="ECO:0000256" key="2">
    <source>
        <dbReference type="ARBA" id="ARBA00022692"/>
    </source>
</evidence>
<dbReference type="HOGENOM" id="CLU_009579_24_7_1"/>
<evidence type="ECO:0000256" key="5">
    <source>
        <dbReference type="SAM" id="Phobius"/>
    </source>
</evidence>
<evidence type="ECO:0000259" key="6">
    <source>
        <dbReference type="PROSITE" id="PS50262"/>
    </source>
</evidence>
<reference evidence="8" key="1">
    <citation type="submission" date="2012-12" db="EMBL/GenBank/DDBJ databases">
        <authorList>
            <person name="Hellsten U."/>
            <person name="Grimwood J."/>
            <person name="Chapman J.A."/>
            <person name="Shapiro H."/>
            <person name="Aerts A."/>
            <person name="Otillar R.P."/>
            <person name="Terry A.Y."/>
            <person name="Boore J.L."/>
            <person name="Simakov O."/>
            <person name="Marletaz F."/>
            <person name="Cho S.-J."/>
            <person name="Edsinger-Gonzales E."/>
            <person name="Havlak P."/>
            <person name="Kuo D.-H."/>
            <person name="Larsson T."/>
            <person name="Lv J."/>
            <person name="Arendt D."/>
            <person name="Savage R."/>
            <person name="Osoegawa K."/>
            <person name="de Jong P."/>
            <person name="Lindberg D.R."/>
            <person name="Seaver E.C."/>
            <person name="Weisblat D.A."/>
            <person name="Putnam N.H."/>
            <person name="Grigoriev I.V."/>
            <person name="Rokhsar D.S."/>
        </authorList>
    </citation>
    <scope>NUCLEOTIDE SEQUENCE</scope>
    <source>
        <strain evidence="8">I ESC-2004</strain>
    </source>
</reference>
<dbReference type="GO" id="GO:0004930">
    <property type="term" value="F:G protein-coupled receptor activity"/>
    <property type="evidence" value="ECO:0007669"/>
    <property type="project" value="InterPro"/>
</dbReference>
<dbReference type="OrthoDB" id="6276488at2759"/>
<dbReference type="InterPro" id="IPR017452">
    <property type="entry name" value="GPCR_Rhodpsn_7TM"/>
</dbReference>
<dbReference type="InterPro" id="IPR052954">
    <property type="entry name" value="GPCR-Ligand_Int"/>
</dbReference>
<dbReference type="AlphaFoldDB" id="X1ZK40"/>
<evidence type="ECO:0000256" key="1">
    <source>
        <dbReference type="ARBA" id="ARBA00004370"/>
    </source>
</evidence>
<sequence length="491" mass="54981">MKESDIALKSKGCLLPCGESSKISYATCSILDQWDTYRIRDFLRESLAVNFEKVLNEADWTLRVYQLVSYCRGIIIYVFRLQKVYRLKANTGFITLQALINVAGITITGYKREAHPWCCDRCPFFRSILTSITQRNMTHNSSQYSSTESGLDLQHEVDLPDFDSCILYYFIFGTCIGGVLVIVGLAGNAVTIAVMGRERNTSATVNCLFMLAITDTLVLLSNGIAIIPLGLRKLVFGWWNGHNYNNVALLYGIEISRIFNQISAFITMLVTFQRYVSVCYPNRAKQVCSVRLSNIVVAISYLASVLFFLPNFFLYVLVKDSSNRYRGKTLPLALNKTFQVLYSGAATAIVTYIIPVSTLIFMSIQILRAMHAKSQAAQLSREQARKDLTLSSVAIVALFVVCQSFSSANRVLMWVYDPYFVAARCGGDLQYFFFVPQVAMVTNSAANFAIYVVLAKGFRKKVKRLFSRQSRVAHDDSNGRIGDTVGPSGPP</sequence>
<accession>X1ZK40</accession>
<organism evidence="7 8">
    <name type="scientific">Capitella teleta</name>
    <name type="common">Polychaete worm</name>
    <dbReference type="NCBI Taxonomy" id="283909"/>
    <lineage>
        <taxon>Eukaryota</taxon>
        <taxon>Metazoa</taxon>
        <taxon>Spiralia</taxon>
        <taxon>Lophotrochozoa</taxon>
        <taxon>Annelida</taxon>
        <taxon>Polychaeta</taxon>
        <taxon>Sedentaria</taxon>
        <taxon>Scolecida</taxon>
        <taxon>Capitellidae</taxon>
        <taxon>Capitella</taxon>
    </lineage>
</organism>
<dbReference type="PANTHER" id="PTHR46641:SF2">
    <property type="entry name" value="FMRFAMIDE RECEPTOR"/>
    <property type="match status" value="1"/>
</dbReference>
<dbReference type="EnsemblMetazoa" id="CapteT187286">
    <property type="protein sequence ID" value="CapteP187286"/>
    <property type="gene ID" value="CapteG187286"/>
</dbReference>
<name>X1ZK40_CAPTE</name>
<proteinExistence type="predicted"/>
<dbReference type="Gene3D" id="1.20.1070.10">
    <property type="entry name" value="Rhodopsin 7-helix transmembrane proteins"/>
    <property type="match status" value="1"/>
</dbReference>
<evidence type="ECO:0000256" key="3">
    <source>
        <dbReference type="ARBA" id="ARBA00022989"/>
    </source>
</evidence>
<dbReference type="InterPro" id="IPR000276">
    <property type="entry name" value="GPCR_Rhodpsn"/>
</dbReference>
<feature type="transmembrane region" description="Helical" evidence="5">
    <location>
        <begin position="249"/>
        <end position="272"/>
    </location>
</feature>
<dbReference type="PROSITE" id="PS50262">
    <property type="entry name" value="G_PROTEIN_RECEP_F1_2"/>
    <property type="match status" value="1"/>
</dbReference>
<keyword evidence="3 5" id="KW-1133">Transmembrane helix</keyword>
<evidence type="ECO:0000313" key="7">
    <source>
        <dbReference type="EnsemblMetazoa" id="CapteP187286"/>
    </source>
</evidence>
<keyword evidence="4 5" id="KW-0472">Membrane</keyword>
<keyword evidence="8" id="KW-1185">Reference proteome</keyword>
<keyword evidence="2 5" id="KW-0812">Transmembrane</keyword>
<feature type="transmembrane region" description="Helical" evidence="5">
    <location>
        <begin position="292"/>
        <end position="318"/>
    </location>
</feature>
<dbReference type="PANTHER" id="PTHR46641">
    <property type="entry name" value="FMRFAMIDE RECEPTOR-RELATED"/>
    <property type="match status" value="1"/>
</dbReference>
<dbReference type="Proteomes" id="UP000014760">
    <property type="component" value="Unassembled WGS sequence"/>
</dbReference>
<evidence type="ECO:0000256" key="4">
    <source>
        <dbReference type="ARBA" id="ARBA00023136"/>
    </source>
</evidence>
<dbReference type="CDD" id="cd14978">
    <property type="entry name" value="7tmA_FMRFamide_R-like"/>
    <property type="match status" value="1"/>
</dbReference>
<protein>
    <recommendedName>
        <fullName evidence="6">G-protein coupled receptors family 1 profile domain-containing protein</fullName>
    </recommendedName>
</protein>
<evidence type="ECO:0000313" key="8">
    <source>
        <dbReference type="Proteomes" id="UP000014760"/>
    </source>
</evidence>
<dbReference type="PRINTS" id="PR00237">
    <property type="entry name" value="GPCRRHODOPSN"/>
</dbReference>